<evidence type="ECO:0008006" key="3">
    <source>
        <dbReference type="Google" id="ProtNLM"/>
    </source>
</evidence>
<keyword evidence="2" id="KW-1185">Reference proteome</keyword>
<gene>
    <name evidence="1" type="ORF">VTK73DRAFT_4187</name>
</gene>
<dbReference type="Proteomes" id="UP001586593">
    <property type="component" value="Unassembled WGS sequence"/>
</dbReference>
<evidence type="ECO:0000313" key="1">
    <source>
        <dbReference type="EMBL" id="KAL1867449.1"/>
    </source>
</evidence>
<organism evidence="1 2">
    <name type="scientific">Phialemonium thermophilum</name>
    <dbReference type="NCBI Taxonomy" id="223376"/>
    <lineage>
        <taxon>Eukaryota</taxon>
        <taxon>Fungi</taxon>
        <taxon>Dikarya</taxon>
        <taxon>Ascomycota</taxon>
        <taxon>Pezizomycotina</taxon>
        <taxon>Sordariomycetes</taxon>
        <taxon>Sordariomycetidae</taxon>
        <taxon>Cephalothecales</taxon>
        <taxon>Cephalothecaceae</taxon>
        <taxon>Phialemonium</taxon>
    </lineage>
</organism>
<proteinExistence type="predicted"/>
<reference evidence="1 2" key="1">
    <citation type="journal article" date="2024" name="Commun. Biol.">
        <title>Comparative genomic analysis of thermophilic fungi reveals convergent evolutionary adaptations and gene losses.</title>
        <authorList>
            <person name="Steindorff A.S."/>
            <person name="Aguilar-Pontes M.V."/>
            <person name="Robinson A.J."/>
            <person name="Andreopoulos B."/>
            <person name="LaButti K."/>
            <person name="Kuo A."/>
            <person name="Mondo S."/>
            <person name="Riley R."/>
            <person name="Otillar R."/>
            <person name="Haridas S."/>
            <person name="Lipzen A."/>
            <person name="Grimwood J."/>
            <person name="Schmutz J."/>
            <person name="Clum A."/>
            <person name="Reid I.D."/>
            <person name="Moisan M.C."/>
            <person name="Butler G."/>
            <person name="Nguyen T.T.M."/>
            <person name="Dewar K."/>
            <person name="Conant G."/>
            <person name="Drula E."/>
            <person name="Henrissat B."/>
            <person name="Hansel C."/>
            <person name="Singer S."/>
            <person name="Hutchinson M.I."/>
            <person name="de Vries R.P."/>
            <person name="Natvig D.O."/>
            <person name="Powell A.J."/>
            <person name="Tsang A."/>
            <person name="Grigoriev I.V."/>
        </authorList>
    </citation>
    <scope>NUCLEOTIDE SEQUENCE [LARGE SCALE GENOMIC DNA]</scope>
    <source>
        <strain evidence="1 2">ATCC 24622</strain>
    </source>
</reference>
<sequence>MADVTVANAKLPTPAIFRQLHVKLPTETFREELPKEWREKHPNQEKTNSDQWLDAHSKGFMLIHNLLPNYPIGRAVLIESLDTGKLIVNKRFARIRPVFDPDDHEFEQPDYRDGFTTRNPNELRISSLDDPRVEGKLPSAPYFATLYAYGLPQGIEYPDRQGRHDVFSLYFRHYMGGTLRNLMEMYGDSEIGAPIPEPFIWHVMDQLGRAVLSLRKGCSNNFIEQNLGVDQLLKLSLEDGKSHPWDQWDKNWRPIVHGAVTERNVLLHFREDGEPLTRCFPQIVLEGFDKAGFVDEYFARVDESGTPYPETDARHLGWKDLHMIGELFARLVTIHDAPQNHSRKYAVDASDMLAKYLPENLALADGQKPAYSKELISLLQRWRRLIPGDVQRQDQDGGVTQPNHEHFFFEYLSVTRKKVEMYRRMKYEDLAGEDGDGLSADVSWVKPDPTFAHIPYAAGRGREERLLVRMREDLRWLFGPYIPVWHRYDGVDVSEIPPEAETLYTITAKEGGDQGEEMMTMDTESGMEIVARLCEISMS</sequence>
<name>A0ABR3WVE4_9PEZI</name>
<comment type="caution">
    <text evidence="1">The sequence shown here is derived from an EMBL/GenBank/DDBJ whole genome shotgun (WGS) entry which is preliminary data.</text>
</comment>
<accession>A0ABR3WVE4</accession>
<dbReference type="EMBL" id="JAZHXJ010000240">
    <property type="protein sequence ID" value="KAL1867449.1"/>
    <property type="molecule type" value="Genomic_DNA"/>
</dbReference>
<protein>
    <recommendedName>
        <fullName evidence="3">Aminoglycoside phosphotransferase domain-containing protein</fullName>
    </recommendedName>
</protein>
<evidence type="ECO:0000313" key="2">
    <source>
        <dbReference type="Proteomes" id="UP001586593"/>
    </source>
</evidence>